<feature type="domain" description="SpaA-like prealbumin fold" evidence="5">
    <location>
        <begin position="75"/>
        <end position="161"/>
    </location>
</feature>
<feature type="transmembrane region" description="Helical" evidence="4">
    <location>
        <begin position="478"/>
        <end position="498"/>
    </location>
</feature>
<dbReference type="HOGENOM" id="CLU_016418_0_0_9"/>
<dbReference type="PATRIC" id="fig|649755.3.peg.1760"/>
<keyword evidence="4" id="KW-1133">Transmembrane helix</keyword>
<feature type="domain" description="SpaA-like prealbumin fold" evidence="5">
    <location>
        <begin position="272"/>
        <end position="366"/>
    </location>
</feature>
<evidence type="ECO:0000259" key="5">
    <source>
        <dbReference type="Pfam" id="PF17802"/>
    </source>
</evidence>
<dbReference type="SUPFAM" id="SSF49478">
    <property type="entry name" value="Cna protein B-type domain"/>
    <property type="match status" value="2"/>
</dbReference>
<keyword evidence="4" id="KW-0812">Transmembrane</keyword>
<dbReference type="PANTHER" id="PTHR36108:SF13">
    <property type="entry name" value="COLOSSIN-B-RELATED"/>
    <property type="match status" value="1"/>
</dbReference>
<protein>
    <submittedName>
        <fullName evidence="6">LPXTG-motif protein cell wall anchor domain protein</fullName>
    </submittedName>
</protein>
<comment type="caution">
    <text evidence="6">The sequence shown here is derived from an EMBL/GenBank/DDBJ whole genome shotgun (WGS) entry which is preliminary data.</text>
</comment>
<evidence type="ECO:0000256" key="1">
    <source>
        <dbReference type="ARBA" id="ARBA00007257"/>
    </source>
</evidence>
<evidence type="ECO:0000313" key="6">
    <source>
        <dbReference type="EMBL" id="ERK41820.1"/>
    </source>
</evidence>
<dbReference type="EMBL" id="AWVI01000098">
    <property type="protein sequence ID" value="ERK41820.1"/>
    <property type="molecule type" value="Genomic_DNA"/>
</dbReference>
<keyword evidence="2" id="KW-0964">Secreted</keyword>
<dbReference type="Gene3D" id="2.60.40.10">
    <property type="entry name" value="Immunoglobulins"/>
    <property type="match status" value="5"/>
</dbReference>
<organism evidence="6 7">
    <name type="scientific">Faecalitalea cylindroides ATCC 27803</name>
    <dbReference type="NCBI Taxonomy" id="649755"/>
    <lineage>
        <taxon>Bacteria</taxon>
        <taxon>Bacillati</taxon>
        <taxon>Bacillota</taxon>
        <taxon>Erysipelotrichia</taxon>
        <taxon>Erysipelotrichales</taxon>
        <taxon>Erysipelotrichaceae</taxon>
        <taxon>Faecalitalea</taxon>
    </lineage>
</organism>
<dbReference type="InterPro" id="IPR013783">
    <property type="entry name" value="Ig-like_fold"/>
</dbReference>
<comment type="similarity">
    <text evidence="1">Belongs to the serine-aspartate repeat-containing protein (SDr) family.</text>
</comment>
<dbReference type="Proteomes" id="UP000016658">
    <property type="component" value="Unassembled WGS sequence"/>
</dbReference>
<sequence length="507" mass="55873">MKSKELYLGKYEVKEITAPYGMVVSGETHTVELTYAGQNISVTETSTSFYNERQKVQVSLVKAIEKDKTFGIGDNGEIKNISFGLYAAEDIVSASGTVIPADGLIEIVSVNENGTAVMKSDLPFGKYYVKEIATDEHYVLSDTKYPVMFEYAGQDTATVEIKVNDGKEIKNELIYGSVSGKKIDENGEALEGAVIGIFKAEETEFTKDTALMTTTSAKDGSFSFAKVPYGKWIVREIEQPKGFVLDEKAYEVNISKAEQVVEIEIVNEYVHGNIRLTKVDAEYPDNKLTGATFEVYKDTNENGKIDDGDELIGNLEETETGIYEMKELLYGKYIVRETKAPEGFLLDKGEYSVFIEKDETTYSVENKAGVGFINEAMRGTLKIVKTSSDGKVKGFAFRVTGANGYDMTFETDKNGEIVIEGLRIGEYTVSEVANNASAAYITPADQNVTIKLDETAVVKMHNELRDTPKTGDDTNMKLWYVLAGLSAVGIAVTSVVAYKKKKKEGNE</sequence>
<dbReference type="Pfam" id="PF17802">
    <property type="entry name" value="SpaA"/>
    <property type="match status" value="4"/>
</dbReference>
<keyword evidence="3" id="KW-0732">Signal</keyword>
<keyword evidence="4" id="KW-0472">Membrane</keyword>
<dbReference type="InterPro" id="IPR041033">
    <property type="entry name" value="SpaA_PFL_dom_1"/>
</dbReference>
<gene>
    <name evidence="6" type="ORF">HMPREF0367_01896</name>
</gene>
<evidence type="ECO:0000256" key="3">
    <source>
        <dbReference type="ARBA" id="ARBA00022729"/>
    </source>
</evidence>
<name>U2NUV0_9FIRM</name>
<proteinExistence type="inferred from homology"/>
<reference evidence="6 7" key="1">
    <citation type="submission" date="2013-06" db="EMBL/GenBank/DDBJ databases">
        <authorList>
            <person name="Weinstock G."/>
            <person name="Sodergren E."/>
            <person name="Lobos E.A."/>
            <person name="Fulton L."/>
            <person name="Fulton R."/>
            <person name="Courtney L."/>
            <person name="Fronick C."/>
            <person name="O'Laughlin M."/>
            <person name="Godfrey J."/>
            <person name="Wilson R.M."/>
            <person name="Miner T."/>
            <person name="Farmer C."/>
            <person name="Delehaunty K."/>
            <person name="Cordes M."/>
            <person name="Minx P."/>
            <person name="Tomlinson C."/>
            <person name="Chen J."/>
            <person name="Wollam A."/>
            <person name="Pepin K.H."/>
            <person name="Bhonagiri V."/>
            <person name="Zhang X."/>
            <person name="Warren W."/>
            <person name="Mitreva M."/>
            <person name="Mardis E.R."/>
            <person name="Wilson R.K."/>
        </authorList>
    </citation>
    <scope>NUCLEOTIDE SEQUENCE [LARGE SCALE GENOMIC DNA]</scope>
    <source>
        <strain evidence="6 7">ATCC 27803</strain>
    </source>
</reference>
<dbReference type="AlphaFoldDB" id="U2NUV0"/>
<evidence type="ECO:0000313" key="7">
    <source>
        <dbReference type="Proteomes" id="UP000016658"/>
    </source>
</evidence>
<evidence type="ECO:0000256" key="2">
    <source>
        <dbReference type="ARBA" id="ARBA00022525"/>
    </source>
</evidence>
<evidence type="ECO:0000256" key="4">
    <source>
        <dbReference type="SAM" id="Phobius"/>
    </source>
</evidence>
<feature type="domain" description="SpaA-like prealbumin fold" evidence="5">
    <location>
        <begin position="176"/>
        <end position="268"/>
    </location>
</feature>
<feature type="domain" description="SpaA-like prealbumin fold" evidence="5">
    <location>
        <begin position="379"/>
        <end position="463"/>
    </location>
</feature>
<dbReference type="PANTHER" id="PTHR36108">
    <property type="entry name" value="COLOSSIN-B-RELATED"/>
    <property type="match status" value="1"/>
</dbReference>
<accession>U2NUV0</accession>